<dbReference type="AlphaFoldDB" id="A0A9P3G8R0"/>
<dbReference type="EMBL" id="BPQB01000013">
    <property type="protein sequence ID" value="GJE89520.1"/>
    <property type="molecule type" value="Genomic_DNA"/>
</dbReference>
<dbReference type="Pfam" id="PF00651">
    <property type="entry name" value="BTB"/>
    <property type="match status" value="1"/>
</dbReference>
<dbReference type="SUPFAM" id="SSF54695">
    <property type="entry name" value="POZ domain"/>
    <property type="match status" value="1"/>
</dbReference>
<proteinExistence type="predicted"/>
<sequence length="344" mass="38412">MNPLGYTGDEMKQEQIDDSPVPIPQTEARAAKRPRSDPGPVEPQKHPDLWFADGNVVILSENTLFRVHRSQLTRKSQVLEALLSKIRETDKNGCIVFRTAEKAKDIAAFLDLLYNGWRNATGERLPWNIMASIMTLSHRWGFQGYKDQAVAMVSKSFPTNLVQRDRVVMQAEPCPVAFIFTEQISLVSVASELDIKPLRAAALYACVMLTPRALLEGITAPDGTVEKLSRDNIARVVQARSRLSLEHVKALNGLAEGLSCPRMGVQFAQSCAIGRRRIVNSMIEQLEEPSLYGILRPKDWAKIFKPIRGTADVCELCQKQMVATFDATRETVLSTLVSYFELPA</sequence>
<dbReference type="InterPro" id="IPR000210">
    <property type="entry name" value="BTB/POZ_dom"/>
</dbReference>
<protein>
    <submittedName>
        <fullName evidence="3">BTB/POZ domain-containing protein</fullName>
    </submittedName>
</protein>
<evidence type="ECO:0000313" key="3">
    <source>
        <dbReference type="EMBL" id="GJE89520.1"/>
    </source>
</evidence>
<evidence type="ECO:0000313" key="4">
    <source>
        <dbReference type="Proteomes" id="UP000703269"/>
    </source>
</evidence>
<feature type="domain" description="BTB" evidence="2">
    <location>
        <begin position="54"/>
        <end position="116"/>
    </location>
</feature>
<keyword evidence="4" id="KW-1185">Reference proteome</keyword>
<organism evidence="3 4">
    <name type="scientific">Phanerochaete sordida</name>
    <dbReference type="NCBI Taxonomy" id="48140"/>
    <lineage>
        <taxon>Eukaryota</taxon>
        <taxon>Fungi</taxon>
        <taxon>Dikarya</taxon>
        <taxon>Basidiomycota</taxon>
        <taxon>Agaricomycotina</taxon>
        <taxon>Agaricomycetes</taxon>
        <taxon>Polyporales</taxon>
        <taxon>Phanerochaetaceae</taxon>
        <taxon>Phanerochaete</taxon>
    </lineage>
</organism>
<reference evidence="3 4" key="1">
    <citation type="submission" date="2021-08" db="EMBL/GenBank/DDBJ databases">
        <title>Draft Genome Sequence of Phanerochaete sordida strain YK-624.</title>
        <authorList>
            <person name="Mori T."/>
            <person name="Dohra H."/>
            <person name="Suzuki T."/>
            <person name="Kawagishi H."/>
            <person name="Hirai H."/>
        </authorList>
    </citation>
    <scope>NUCLEOTIDE SEQUENCE [LARGE SCALE GENOMIC DNA]</scope>
    <source>
        <strain evidence="3 4">YK-624</strain>
    </source>
</reference>
<comment type="caution">
    <text evidence="3">The sequence shown here is derived from an EMBL/GenBank/DDBJ whole genome shotgun (WGS) entry which is preliminary data.</text>
</comment>
<evidence type="ECO:0000256" key="1">
    <source>
        <dbReference type="SAM" id="MobiDB-lite"/>
    </source>
</evidence>
<evidence type="ECO:0000259" key="2">
    <source>
        <dbReference type="PROSITE" id="PS50097"/>
    </source>
</evidence>
<accession>A0A9P3G8R0</accession>
<dbReference type="InterPro" id="IPR011333">
    <property type="entry name" value="SKP1/BTB/POZ_sf"/>
</dbReference>
<name>A0A9P3G8R0_9APHY</name>
<dbReference type="Gene3D" id="3.30.710.10">
    <property type="entry name" value="Potassium Channel Kv1.1, Chain A"/>
    <property type="match status" value="1"/>
</dbReference>
<gene>
    <name evidence="3" type="ORF">PsYK624_056220</name>
</gene>
<dbReference type="PROSITE" id="PS50097">
    <property type="entry name" value="BTB"/>
    <property type="match status" value="1"/>
</dbReference>
<dbReference type="CDD" id="cd18186">
    <property type="entry name" value="BTB_POZ_ZBTB_KLHL-like"/>
    <property type="match status" value="1"/>
</dbReference>
<dbReference type="OrthoDB" id="2800059at2759"/>
<feature type="region of interest" description="Disordered" evidence="1">
    <location>
        <begin position="1"/>
        <end position="47"/>
    </location>
</feature>
<dbReference type="Proteomes" id="UP000703269">
    <property type="component" value="Unassembled WGS sequence"/>
</dbReference>